<dbReference type="InterPro" id="IPR005119">
    <property type="entry name" value="LysR_subst-bd"/>
</dbReference>
<evidence type="ECO:0000256" key="4">
    <source>
        <dbReference type="ARBA" id="ARBA00023163"/>
    </source>
</evidence>
<proteinExistence type="inferred from homology"/>
<dbReference type="Proteomes" id="UP001320715">
    <property type="component" value="Unassembled WGS sequence"/>
</dbReference>
<dbReference type="CDD" id="cd05466">
    <property type="entry name" value="PBP2_LTTR_substrate"/>
    <property type="match status" value="1"/>
</dbReference>
<dbReference type="PANTHER" id="PTHR30346">
    <property type="entry name" value="TRANSCRIPTIONAL DUAL REGULATOR HCAR-RELATED"/>
    <property type="match status" value="1"/>
</dbReference>
<dbReference type="EMBL" id="JAAAML010000004">
    <property type="protein sequence ID" value="MCO6410367.1"/>
    <property type="molecule type" value="Genomic_DNA"/>
</dbReference>
<sequence>MKIDARHLEIIAAIVDNGGLTEGAEALGKSQPSVSRTVAMLEARVGARLFEKNRRPLQPTDLCQALAVEGRKVLAANQTASALVRRYIDGKSGVVRVGGTPFFMDGVISGMIAEFQRAYPEIRIEQSYAYAADLSRQLDSNALDVAICPMDPAALPEKLEFSALLDGRNVIACSPTHPLAGKPSLRLSEIAPYPWIAPPVESPLYQDLRSILAGIGMTDFKVSFSGGTLASILNILARSDALTVLPYSVVFMLRRQQALAALPIRINHPERSLGQMWSPAQSDRPSVRRFRRFIDAEFSNLRTTIMKHEQNSLWRR</sequence>
<keyword evidence="3" id="KW-0238">DNA-binding</keyword>
<evidence type="ECO:0000256" key="2">
    <source>
        <dbReference type="ARBA" id="ARBA00023015"/>
    </source>
</evidence>
<comment type="caution">
    <text evidence="6">The sequence shown here is derived from an EMBL/GenBank/DDBJ whole genome shotgun (WGS) entry which is preliminary data.</text>
</comment>
<name>A0ABT1CVZ5_9HYPH</name>
<evidence type="ECO:0000256" key="3">
    <source>
        <dbReference type="ARBA" id="ARBA00023125"/>
    </source>
</evidence>
<dbReference type="Gene3D" id="1.10.10.10">
    <property type="entry name" value="Winged helix-like DNA-binding domain superfamily/Winged helix DNA-binding domain"/>
    <property type="match status" value="1"/>
</dbReference>
<keyword evidence="2" id="KW-0805">Transcription regulation</keyword>
<dbReference type="SUPFAM" id="SSF53850">
    <property type="entry name" value="Periplasmic binding protein-like II"/>
    <property type="match status" value="1"/>
</dbReference>
<dbReference type="PRINTS" id="PR00039">
    <property type="entry name" value="HTHLYSR"/>
</dbReference>
<dbReference type="RefSeq" id="WP_152009768.1">
    <property type="nucleotide sequence ID" value="NZ_CP159480.1"/>
</dbReference>
<comment type="similarity">
    <text evidence="1">Belongs to the LysR transcriptional regulatory family.</text>
</comment>
<dbReference type="InterPro" id="IPR000847">
    <property type="entry name" value="LysR_HTH_N"/>
</dbReference>
<dbReference type="Pfam" id="PF00126">
    <property type="entry name" value="HTH_1"/>
    <property type="match status" value="1"/>
</dbReference>
<dbReference type="SUPFAM" id="SSF46785">
    <property type="entry name" value="Winged helix' DNA-binding domain"/>
    <property type="match status" value="1"/>
</dbReference>
<organism evidence="6 7">
    <name type="scientific">Hoeflea alexandrii</name>
    <dbReference type="NCBI Taxonomy" id="288436"/>
    <lineage>
        <taxon>Bacteria</taxon>
        <taxon>Pseudomonadati</taxon>
        <taxon>Pseudomonadota</taxon>
        <taxon>Alphaproteobacteria</taxon>
        <taxon>Hyphomicrobiales</taxon>
        <taxon>Rhizobiaceae</taxon>
        <taxon>Hoeflea</taxon>
    </lineage>
</organism>
<dbReference type="PANTHER" id="PTHR30346:SF9">
    <property type="entry name" value="LYSR FAMILY TRANSCRIPTIONAL REGULATOR"/>
    <property type="match status" value="1"/>
</dbReference>
<keyword evidence="4" id="KW-0804">Transcription</keyword>
<evidence type="ECO:0000259" key="5">
    <source>
        <dbReference type="PROSITE" id="PS50931"/>
    </source>
</evidence>
<dbReference type="Pfam" id="PF03466">
    <property type="entry name" value="LysR_substrate"/>
    <property type="match status" value="1"/>
</dbReference>
<protein>
    <submittedName>
        <fullName evidence="6">LysR family transcriptional regulator</fullName>
    </submittedName>
</protein>
<dbReference type="Gene3D" id="3.40.190.290">
    <property type="match status" value="1"/>
</dbReference>
<evidence type="ECO:0000313" key="7">
    <source>
        <dbReference type="Proteomes" id="UP001320715"/>
    </source>
</evidence>
<dbReference type="InterPro" id="IPR036390">
    <property type="entry name" value="WH_DNA-bd_sf"/>
</dbReference>
<keyword evidence="7" id="KW-1185">Reference proteome</keyword>
<evidence type="ECO:0000313" key="6">
    <source>
        <dbReference type="EMBL" id="MCO6410367.1"/>
    </source>
</evidence>
<dbReference type="PROSITE" id="PS50931">
    <property type="entry name" value="HTH_LYSR"/>
    <property type="match status" value="1"/>
</dbReference>
<evidence type="ECO:0000256" key="1">
    <source>
        <dbReference type="ARBA" id="ARBA00009437"/>
    </source>
</evidence>
<reference evidence="6 7" key="1">
    <citation type="submission" date="2020-01" db="EMBL/GenBank/DDBJ databases">
        <title>Genomes of bacteria type strains.</title>
        <authorList>
            <person name="Chen J."/>
            <person name="Zhu S."/>
            <person name="Yang J."/>
        </authorList>
    </citation>
    <scope>NUCLEOTIDE SEQUENCE [LARGE SCALE GENOMIC DNA]</scope>
    <source>
        <strain evidence="6 7">DSM 16655</strain>
    </source>
</reference>
<feature type="domain" description="HTH lysR-type" evidence="5">
    <location>
        <begin position="3"/>
        <end position="60"/>
    </location>
</feature>
<dbReference type="InterPro" id="IPR036388">
    <property type="entry name" value="WH-like_DNA-bd_sf"/>
</dbReference>
<gene>
    <name evidence="6" type="ORF">GTW23_19475</name>
</gene>
<accession>A0ABT1CVZ5</accession>